<comment type="caution">
    <text evidence="2">The sequence shown here is derived from an EMBL/GenBank/DDBJ whole genome shotgun (WGS) entry which is preliminary data.</text>
</comment>
<name>A0AAW1WIG7_RUBAR</name>
<dbReference type="AlphaFoldDB" id="A0AAW1WIG7"/>
<sequence length="134" mass="15042">MKNLGNNKIICRHGHQKSDNVIKKIYKKGGRKFGISSLVPLGCVPSSRAHKQGNTGTRVEDVTELAKLHNRGLAESLQKLKRHHQGFKYSNPNFFTFLNEESTIQENMVSRKERQHAVALVHTEELGAVEGRGV</sequence>
<evidence type="ECO:0000313" key="2">
    <source>
        <dbReference type="EMBL" id="KAK9923830.1"/>
    </source>
</evidence>
<proteinExistence type="predicted"/>
<dbReference type="InterPro" id="IPR044552">
    <property type="entry name" value="GLIP1-5/GLL25"/>
</dbReference>
<gene>
    <name evidence="2" type="ORF">M0R45_032230</name>
</gene>
<dbReference type="Gene3D" id="3.40.50.1110">
    <property type="entry name" value="SGNH hydrolase"/>
    <property type="match status" value="1"/>
</dbReference>
<dbReference type="PANTHER" id="PTHR45966:SF1">
    <property type="entry name" value="GDSL ESTERASE_LIPASE 1-RELATED"/>
    <property type="match status" value="1"/>
</dbReference>
<keyword evidence="3" id="KW-1185">Reference proteome</keyword>
<dbReference type="Proteomes" id="UP001457282">
    <property type="component" value="Unassembled WGS sequence"/>
</dbReference>
<dbReference type="GO" id="GO:0016298">
    <property type="term" value="F:lipase activity"/>
    <property type="evidence" value="ECO:0007669"/>
    <property type="project" value="TreeGrafter"/>
</dbReference>
<keyword evidence="1" id="KW-0732">Signal</keyword>
<evidence type="ECO:0000313" key="3">
    <source>
        <dbReference type="Proteomes" id="UP001457282"/>
    </source>
</evidence>
<dbReference type="InterPro" id="IPR036514">
    <property type="entry name" value="SGNH_hydro_sf"/>
</dbReference>
<dbReference type="EMBL" id="JBEDUW010000006">
    <property type="protein sequence ID" value="KAK9923830.1"/>
    <property type="molecule type" value="Genomic_DNA"/>
</dbReference>
<reference evidence="2 3" key="1">
    <citation type="journal article" date="2023" name="G3 (Bethesda)">
        <title>A chromosome-length genome assembly and annotation of blackberry (Rubus argutus, cv. 'Hillquist').</title>
        <authorList>
            <person name="Bruna T."/>
            <person name="Aryal R."/>
            <person name="Dudchenko O."/>
            <person name="Sargent D.J."/>
            <person name="Mead D."/>
            <person name="Buti M."/>
            <person name="Cavallini A."/>
            <person name="Hytonen T."/>
            <person name="Andres J."/>
            <person name="Pham M."/>
            <person name="Weisz D."/>
            <person name="Mascagni F."/>
            <person name="Usai G."/>
            <person name="Natali L."/>
            <person name="Bassil N."/>
            <person name="Fernandez G.E."/>
            <person name="Lomsadze A."/>
            <person name="Armour M."/>
            <person name="Olukolu B."/>
            <person name="Poorten T."/>
            <person name="Britton C."/>
            <person name="Davik J."/>
            <person name="Ashrafi H."/>
            <person name="Aiden E.L."/>
            <person name="Borodovsky M."/>
            <person name="Worthington M."/>
        </authorList>
    </citation>
    <scope>NUCLEOTIDE SEQUENCE [LARGE SCALE GENOMIC DNA]</scope>
    <source>
        <strain evidence="2">PI 553951</strain>
    </source>
</reference>
<evidence type="ECO:0000256" key="1">
    <source>
        <dbReference type="ARBA" id="ARBA00022729"/>
    </source>
</evidence>
<organism evidence="2 3">
    <name type="scientific">Rubus argutus</name>
    <name type="common">Southern blackberry</name>
    <dbReference type="NCBI Taxonomy" id="59490"/>
    <lineage>
        <taxon>Eukaryota</taxon>
        <taxon>Viridiplantae</taxon>
        <taxon>Streptophyta</taxon>
        <taxon>Embryophyta</taxon>
        <taxon>Tracheophyta</taxon>
        <taxon>Spermatophyta</taxon>
        <taxon>Magnoliopsida</taxon>
        <taxon>eudicotyledons</taxon>
        <taxon>Gunneridae</taxon>
        <taxon>Pentapetalae</taxon>
        <taxon>rosids</taxon>
        <taxon>fabids</taxon>
        <taxon>Rosales</taxon>
        <taxon>Rosaceae</taxon>
        <taxon>Rosoideae</taxon>
        <taxon>Rosoideae incertae sedis</taxon>
        <taxon>Rubus</taxon>
    </lineage>
</organism>
<protein>
    <submittedName>
        <fullName evidence="2">Uncharacterized protein</fullName>
    </submittedName>
</protein>
<accession>A0AAW1WIG7</accession>
<dbReference type="PANTHER" id="PTHR45966">
    <property type="entry name" value="GDSL-LIKE LIPASE/ACYLHYDROLASE"/>
    <property type="match status" value="1"/>
</dbReference>